<dbReference type="PRINTS" id="PR00081">
    <property type="entry name" value="GDHRDH"/>
</dbReference>
<keyword evidence="5" id="KW-1185">Reference proteome</keyword>
<keyword evidence="3" id="KW-0560">Oxidoreductase</keyword>
<evidence type="ECO:0000256" key="1">
    <source>
        <dbReference type="ARBA" id="ARBA00006484"/>
    </source>
</evidence>
<dbReference type="Proteomes" id="UP001244011">
    <property type="component" value="Unassembled WGS sequence"/>
</dbReference>
<evidence type="ECO:0000313" key="4">
    <source>
        <dbReference type="EMBL" id="KAK1764191.1"/>
    </source>
</evidence>
<dbReference type="SUPFAM" id="SSF51735">
    <property type="entry name" value="NAD(P)-binding Rossmann-fold domains"/>
    <property type="match status" value="1"/>
</dbReference>
<dbReference type="AlphaFoldDB" id="A0AAJ0BTZ6"/>
<dbReference type="InterPro" id="IPR036291">
    <property type="entry name" value="NAD(P)-bd_dom_sf"/>
</dbReference>
<protein>
    <submittedName>
        <fullName evidence="4">NAD(P)-binding protein</fullName>
    </submittedName>
</protein>
<dbReference type="PRINTS" id="PR00080">
    <property type="entry name" value="SDRFAMILY"/>
</dbReference>
<dbReference type="FunFam" id="3.40.50.720:FF:000084">
    <property type="entry name" value="Short-chain dehydrogenase reductase"/>
    <property type="match status" value="1"/>
</dbReference>
<dbReference type="InterPro" id="IPR002347">
    <property type="entry name" value="SDR_fam"/>
</dbReference>
<accession>A0AAJ0BTZ6</accession>
<gene>
    <name evidence="4" type="ORF">QBC33DRAFT_622174</name>
</gene>
<evidence type="ECO:0000256" key="3">
    <source>
        <dbReference type="ARBA" id="ARBA00023002"/>
    </source>
</evidence>
<comment type="caution">
    <text evidence="4">The sequence shown here is derived from an EMBL/GenBank/DDBJ whole genome shotgun (WGS) entry which is preliminary data.</text>
</comment>
<keyword evidence="2" id="KW-0521">NADP</keyword>
<comment type="similarity">
    <text evidence="1">Belongs to the short-chain dehydrogenases/reductases (SDR) family.</text>
</comment>
<evidence type="ECO:0000256" key="2">
    <source>
        <dbReference type="ARBA" id="ARBA00022857"/>
    </source>
</evidence>
<evidence type="ECO:0000313" key="5">
    <source>
        <dbReference type="Proteomes" id="UP001244011"/>
    </source>
</evidence>
<dbReference type="GeneID" id="85316014"/>
<name>A0AAJ0BTZ6_9PEZI</name>
<reference evidence="4" key="1">
    <citation type="submission" date="2023-06" db="EMBL/GenBank/DDBJ databases">
        <title>Genome-scale phylogeny and comparative genomics of the fungal order Sordariales.</title>
        <authorList>
            <consortium name="Lawrence Berkeley National Laboratory"/>
            <person name="Hensen N."/>
            <person name="Bonometti L."/>
            <person name="Westerberg I."/>
            <person name="Brannstrom I.O."/>
            <person name="Guillou S."/>
            <person name="Cros-Aarteil S."/>
            <person name="Calhoun S."/>
            <person name="Haridas S."/>
            <person name="Kuo A."/>
            <person name="Mondo S."/>
            <person name="Pangilinan J."/>
            <person name="Riley R."/>
            <person name="Labutti K."/>
            <person name="Andreopoulos B."/>
            <person name="Lipzen A."/>
            <person name="Chen C."/>
            <person name="Yanf M."/>
            <person name="Daum C."/>
            <person name="Ng V."/>
            <person name="Clum A."/>
            <person name="Steindorff A."/>
            <person name="Ohm R."/>
            <person name="Martin F."/>
            <person name="Silar P."/>
            <person name="Natvig D."/>
            <person name="Lalanne C."/>
            <person name="Gautier V."/>
            <person name="Ament-Velasquez S.L."/>
            <person name="Kruys A."/>
            <person name="Hutchinson M.I."/>
            <person name="Powell A.J."/>
            <person name="Barry K."/>
            <person name="Miller A.N."/>
            <person name="Grigoriev I.V."/>
            <person name="Debuchy R."/>
            <person name="Gladieux P."/>
            <person name="Thoren M.H."/>
            <person name="Johannesson H."/>
        </authorList>
    </citation>
    <scope>NUCLEOTIDE SEQUENCE</scope>
    <source>
        <strain evidence="4">8032-3</strain>
    </source>
</reference>
<proteinExistence type="inferred from homology"/>
<dbReference type="Gene3D" id="3.40.50.720">
    <property type="entry name" value="NAD(P)-binding Rossmann-like Domain"/>
    <property type="match status" value="1"/>
</dbReference>
<dbReference type="Pfam" id="PF13561">
    <property type="entry name" value="adh_short_C2"/>
    <property type="match status" value="1"/>
</dbReference>
<organism evidence="4 5">
    <name type="scientific">Phialemonium atrogriseum</name>
    <dbReference type="NCBI Taxonomy" id="1093897"/>
    <lineage>
        <taxon>Eukaryota</taxon>
        <taxon>Fungi</taxon>
        <taxon>Dikarya</taxon>
        <taxon>Ascomycota</taxon>
        <taxon>Pezizomycotina</taxon>
        <taxon>Sordariomycetes</taxon>
        <taxon>Sordariomycetidae</taxon>
        <taxon>Cephalothecales</taxon>
        <taxon>Cephalothecaceae</taxon>
        <taxon>Phialemonium</taxon>
    </lineage>
</organism>
<dbReference type="GO" id="GO:0016491">
    <property type="term" value="F:oxidoreductase activity"/>
    <property type="evidence" value="ECO:0007669"/>
    <property type="project" value="UniProtKB-KW"/>
</dbReference>
<dbReference type="RefSeq" id="XP_060280404.1">
    <property type="nucleotide sequence ID" value="XM_060432827.1"/>
</dbReference>
<dbReference type="EMBL" id="MU839021">
    <property type="protein sequence ID" value="KAK1764191.1"/>
    <property type="molecule type" value="Genomic_DNA"/>
</dbReference>
<sequence length="268" mass="27684">MAPGPDTLSLSGKIAIVTGSGRENGIGAAIAYALGRNGASVAINYVSDSSADRATVVANKVKSLGGNAIIVQADVETVEGAEKLIRDTLEGFVTDRIDILINNAGFGAGQGIPATEISAADAEKNFRSNALSSLYVTQAAAKHIPQGGRIINIGSVVSRLVNLPGVSAYGASKAAQDYFTASWAYELGRSKGVTVNTVAPGPTKTDAGTWYPAGEFQRICGANILAQSKIEERAGQPEEVADVVLLLTSEQARWITGQYIAASGGISW</sequence>
<dbReference type="PANTHER" id="PTHR43639">
    <property type="entry name" value="OXIDOREDUCTASE, SHORT-CHAIN DEHYDROGENASE/REDUCTASE FAMILY (AFU_ORTHOLOGUE AFUA_5G02870)"/>
    <property type="match status" value="1"/>
</dbReference>
<dbReference type="PANTHER" id="PTHR43639:SF1">
    <property type="entry name" value="SHORT-CHAIN DEHYDROGENASE_REDUCTASE FAMILY PROTEIN"/>
    <property type="match status" value="1"/>
</dbReference>